<dbReference type="PANTHER" id="PTHR11527">
    <property type="entry name" value="HEAT-SHOCK PROTEIN 20 FAMILY MEMBER"/>
    <property type="match status" value="1"/>
</dbReference>
<dbReference type="AlphaFoldDB" id="A0A9W6D602"/>
<reference evidence="4" key="1">
    <citation type="submission" date="2022-12" db="EMBL/GenBank/DDBJ databases">
        <title>Reference genome sequencing for broad-spectrum identification of bacterial and archaeal isolates by mass spectrometry.</title>
        <authorList>
            <person name="Sekiguchi Y."/>
            <person name="Tourlousse D.M."/>
        </authorList>
    </citation>
    <scope>NUCLEOTIDE SEQUENCE</scope>
    <source>
        <strain evidence="4">ASRB1</strain>
    </source>
</reference>
<dbReference type="Gene3D" id="2.60.40.790">
    <property type="match status" value="1"/>
</dbReference>
<dbReference type="SUPFAM" id="SSF49764">
    <property type="entry name" value="HSP20-like chaperones"/>
    <property type="match status" value="1"/>
</dbReference>
<protein>
    <submittedName>
        <fullName evidence="4">Molecular chaperone Hsp20</fullName>
    </submittedName>
</protein>
<evidence type="ECO:0000256" key="2">
    <source>
        <dbReference type="RuleBase" id="RU003616"/>
    </source>
</evidence>
<evidence type="ECO:0000313" key="4">
    <source>
        <dbReference type="EMBL" id="GLI34061.1"/>
    </source>
</evidence>
<name>A0A9W6D602_9BACT</name>
<keyword evidence="5" id="KW-1185">Reference proteome</keyword>
<comment type="caution">
    <text evidence="4">The sequence shown here is derived from an EMBL/GenBank/DDBJ whole genome shotgun (WGS) entry which is preliminary data.</text>
</comment>
<dbReference type="Pfam" id="PF00011">
    <property type="entry name" value="HSP20"/>
    <property type="match status" value="1"/>
</dbReference>
<evidence type="ECO:0000313" key="5">
    <source>
        <dbReference type="Proteomes" id="UP001144372"/>
    </source>
</evidence>
<dbReference type="InterPro" id="IPR002068">
    <property type="entry name" value="A-crystallin/Hsp20_dom"/>
</dbReference>
<feature type="domain" description="SHSP" evidence="3">
    <location>
        <begin position="40"/>
        <end position="152"/>
    </location>
</feature>
<dbReference type="InterPro" id="IPR008978">
    <property type="entry name" value="HSP20-like_chaperone"/>
</dbReference>
<sequence length="152" mass="17307">MAIIRWSDYPEVPNPMREIERLHKEMNRLFSDLGLRSMSPFQVGVYPAVNVSEDTQNIYVRAELPGLKSEDLEISVEGDTLTLRGERKLKEAGEGVNYHRREREAGRFRRILTLPTKIDPNAVDASLKDGVLKIVLPKAPEVLPKQIQVKTD</sequence>
<gene>
    <name evidence="4" type="primary">hsp20</name>
    <name evidence="4" type="ORF">DAMNIGENAA_14940</name>
</gene>
<dbReference type="CDD" id="cd06464">
    <property type="entry name" value="ACD_sHsps-like"/>
    <property type="match status" value="1"/>
</dbReference>
<organism evidence="4 5">
    <name type="scientific">Desulforhabdus amnigena</name>
    <dbReference type="NCBI Taxonomy" id="40218"/>
    <lineage>
        <taxon>Bacteria</taxon>
        <taxon>Pseudomonadati</taxon>
        <taxon>Thermodesulfobacteriota</taxon>
        <taxon>Syntrophobacteria</taxon>
        <taxon>Syntrophobacterales</taxon>
        <taxon>Syntrophobacteraceae</taxon>
        <taxon>Desulforhabdus</taxon>
    </lineage>
</organism>
<accession>A0A9W6D602</accession>
<dbReference type="InterPro" id="IPR031107">
    <property type="entry name" value="Small_HSP"/>
</dbReference>
<dbReference type="EMBL" id="BSDR01000001">
    <property type="protein sequence ID" value="GLI34061.1"/>
    <property type="molecule type" value="Genomic_DNA"/>
</dbReference>
<evidence type="ECO:0000256" key="1">
    <source>
        <dbReference type="PROSITE-ProRule" id="PRU00285"/>
    </source>
</evidence>
<evidence type="ECO:0000259" key="3">
    <source>
        <dbReference type="PROSITE" id="PS01031"/>
    </source>
</evidence>
<dbReference type="Proteomes" id="UP001144372">
    <property type="component" value="Unassembled WGS sequence"/>
</dbReference>
<comment type="similarity">
    <text evidence="1 2">Belongs to the small heat shock protein (HSP20) family.</text>
</comment>
<dbReference type="RefSeq" id="WP_281793331.1">
    <property type="nucleotide sequence ID" value="NZ_BSDR01000001.1"/>
</dbReference>
<dbReference type="PROSITE" id="PS01031">
    <property type="entry name" value="SHSP"/>
    <property type="match status" value="1"/>
</dbReference>
<proteinExistence type="inferred from homology"/>